<dbReference type="CDD" id="cd00093">
    <property type="entry name" value="HTH_XRE"/>
    <property type="match status" value="1"/>
</dbReference>
<reference evidence="3 4" key="1">
    <citation type="submission" date="2018-08" db="EMBL/GenBank/DDBJ databases">
        <title>A genome reference for cultivated species of the human gut microbiota.</title>
        <authorList>
            <person name="Zou Y."/>
            <person name="Xue W."/>
            <person name="Luo G."/>
        </authorList>
    </citation>
    <scope>NUCLEOTIDE SEQUENCE [LARGE SCALE GENOMIC DNA]</scope>
    <source>
        <strain evidence="3 4">AF04-15</strain>
    </source>
</reference>
<dbReference type="OrthoDB" id="2735991at2"/>
<dbReference type="PANTHER" id="PTHR46558">
    <property type="entry name" value="TRACRIPTIONAL REGULATORY PROTEIN-RELATED-RELATED"/>
    <property type="match status" value="1"/>
</dbReference>
<dbReference type="RefSeq" id="WP_117777234.1">
    <property type="nucleotide sequence ID" value="NZ_QSBM01000004.1"/>
</dbReference>
<dbReference type="EMBL" id="QSBM01000004">
    <property type="protein sequence ID" value="RGX30950.1"/>
    <property type="molecule type" value="Genomic_DNA"/>
</dbReference>
<dbReference type="InterPro" id="IPR001387">
    <property type="entry name" value="Cro/C1-type_HTH"/>
</dbReference>
<evidence type="ECO:0000313" key="3">
    <source>
        <dbReference type="EMBL" id="RGX30950.1"/>
    </source>
</evidence>
<name>A0A413FIA8_9FIRM</name>
<evidence type="ECO:0000313" key="4">
    <source>
        <dbReference type="Proteomes" id="UP000283880"/>
    </source>
</evidence>
<keyword evidence="1" id="KW-0238">DNA-binding</keyword>
<dbReference type="PANTHER" id="PTHR46558:SF4">
    <property type="entry name" value="DNA-BIDING PHAGE PROTEIN"/>
    <property type="match status" value="1"/>
</dbReference>
<evidence type="ECO:0000259" key="2">
    <source>
        <dbReference type="SMART" id="SM00530"/>
    </source>
</evidence>
<dbReference type="Gene3D" id="1.10.260.40">
    <property type="entry name" value="lambda repressor-like DNA-binding domains"/>
    <property type="match status" value="1"/>
</dbReference>
<accession>A0A413FIA8</accession>
<protein>
    <submittedName>
        <fullName evidence="3">XRE family transcriptional regulator</fullName>
    </submittedName>
</protein>
<comment type="caution">
    <text evidence="3">The sequence shown here is derived from an EMBL/GenBank/DDBJ whole genome shotgun (WGS) entry which is preliminary data.</text>
</comment>
<dbReference type="Proteomes" id="UP000283880">
    <property type="component" value="Unassembled WGS sequence"/>
</dbReference>
<dbReference type="SMART" id="SM00530">
    <property type="entry name" value="HTH_XRE"/>
    <property type="match status" value="1"/>
</dbReference>
<dbReference type="SUPFAM" id="SSF47413">
    <property type="entry name" value="lambda repressor-like DNA-binding domains"/>
    <property type="match status" value="1"/>
</dbReference>
<evidence type="ECO:0000256" key="1">
    <source>
        <dbReference type="ARBA" id="ARBA00023125"/>
    </source>
</evidence>
<sequence>MNERIKKIRKEFGLTQTEFGKKIGVKGNTITNYETGLRNPSEAIIMAICREFSVNELWLRTGTGEMKKALEGEERFSLNIGKLQNTDNETLIRWVNAIAETNPELLEDIESFFMNLLGIKKESD</sequence>
<organism evidence="3 4">
    <name type="scientific">Enterocloster asparagiformis</name>
    <dbReference type="NCBI Taxonomy" id="333367"/>
    <lineage>
        <taxon>Bacteria</taxon>
        <taxon>Bacillati</taxon>
        <taxon>Bacillota</taxon>
        <taxon>Clostridia</taxon>
        <taxon>Lachnospirales</taxon>
        <taxon>Lachnospiraceae</taxon>
        <taxon>Enterocloster</taxon>
    </lineage>
</organism>
<feature type="domain" description="HTH cro/C1-type" evidence="2">
    <location>
        <begin position="4"/>
        <end position="59"/>
    </location>
</feature>
<dbReference type="AlphaFoldDB" id="A0A413FIA8"/>
<gene>
    <name evidence="3" type="ORF">DWV29_07220</name>
</gene>
<dbReference type="Pfam" id="PF01381">
    <property type="entry name" value="HTH_3"/>
    <property type="match status" value="1"/>
</dbReference>
<dbReference type="InterPro" id="IPR010982">
    <property type="entry name" value="Lambda_DNA-bd_dom_sf"/>
</dbReference>
<proteinExistence type="predicted"/>
<dbReference type="GO" id="GO:0003677">
    <property type="term" value="F:DNA binding"/>
    <property type="evidence" value="ECO:0007669"/>
    <property type="project" value="UniProtKB-KW"/>
</dbReference>